<dbReference type="GO" id="GO:0019843">
    <property type="term" value="F:rRNA binding"/>
    <property type="evidence" value="ECO:0007669"/>
    <property type="project" value="UniProtKB-UniRule"/>
</dbReference>
<protein>
    <recommendedName>
        <fullName evidence="4 5">Large ribosomal subunit protein uL4</fullName>
    </recommendedName>
</protein>
<dbReference type="InterPro" id="IPR002136">
    <property type="entry name" value="Ribosomal_uL4"/>
</dbReference>
<evidence type="ECO:0000256" key="4">
    <source>
        <dbReference type="ARBA" id="ARBA00035244"/>
    </source>
</evidence>
<dbReference type="KEGG" id="psti:SOO65_00645"/>
<accession>A0AAX4HPR3</accession>
<organism evidence="7 8">
    <name type="scientific">Peredibacter starrii</name>
    <dbReference type="NCBI Taxonomy" id="28202"/>
    <lineage>
        <taxon>Bacteria</taxon>
        <taxon>Pseudomonadati</taxon>
        <taxon>Bdellovibrionota</taxon>
        <taxon>Bacteriovoracia</taxon>
        <taxon>Bacteriovoracales</taxon>
        <taxon>Bacteriovoracaceae</taxon>
        <taxon>Peredibacter</taxon>
    </lineage>
</organism>
<comment type="similarity">
    <text evidence="1 5">Belongs to the universal ribosomal protein uL4 family.</text>
</comment>
<keyword evidence="3 5" id="KW-0687">Ribonucleoprotein</keyword>
<evidence type="ECO:0000313" key="8">
    <source>
        <dbReference type="Proteomes" id="UP001324634"/>
    </source>
</evidence>
<evidence type="ECO:0000256" key="6">
    <source>
        <dbReference type="SAM" id="MobiDB-lite"/>
    </source>
</evidence>
<evidence type="ECO:0000256" key="3">
    <source>
        <dbReference type="ARBA" id="ARBA00023274"/>
    </source>
</evidence>
<comment type="function">
    <text evidence="5">Forms part of the polypeptide exit tunnel.</text>
</comment>
<sequence>MTTELNVLNTKFEKSGSLKANVDFSVEAINGTVVHQVVKATLAGRRQGTAATKTKALVSGGGKKPFKQKGTGNARQGSTRSPLMPGGGTVFGPQPRSYEQKVNKKMMLVAISSVLADKHQAGKLHIVEKFESTGKTKDMFKALSSRNLLPALVITAEVNEQVSRAVSNLEKAKYAPVDGFSVYEAVKFENLVIEKAAFEKLIGRLV</sequence>
<dbReference type="HAMAP" id="MF_01328_B">
    <property type="entry name" value="Ribosomal_uL4_B"/>
    <property type="match status" value="1"/>
</dbReference>
<gene>
    <name evidence="5 7" type="primary">rplD</name>
    <name evidence="7" type="ORF">SOO65_00645</name>
</gene>
<dbReference type="SUPFAM" id="SSF52166">
    <property type="entry name" value="Ribosomal protein L4"/>
    <property type="match status" value="1"/>
</dbReference>
<dbReference type="InterPro" id="IPR013005">
    <property type="entry name" value="Ribosomal_uL4-like"/>
</dbReference>
<proteinExistence type="inferred from homology"/>
<dbReference type="Pfam" id="PF00573">
    <property type="entry name" value="Ribosomal_L4"/>
    <property type="match status" value="1"/>
</dbReference>
<comment type="function">
    <text evidence="5">One of the primary rRNA binding proteins, this protein initially binds near the 5'-end of the 23S rRNA. It is important during the early stages of 50S assembly. It makes multiple contacts with different domains of the 23S rRNA in the assembled 50S subunit and ribosome.</text>
</comment>
<dbReference type="GO" id="GO:0006412">
    <property type="term" value="P:translation"/>
    <property type="evidence" value="ECO:0007669"/>
    <property type="project" value="UniProtKB-UniRule"/>
</dbReference>
<evidence type="ECO:0000313" key="7">
    <source>
        <dbReference type="EMBL" id="WPU65254.1"/>
    </source>
</evidence>
<dbReference type="PANTHER" id="PTHR10746:SF6">
    <property type="entry name" value="LARGE RIBOSOMAL SUBUNIT PROTEIN UL4M"/>
    <property type="match status" value="1"/>
</dbReference>
<dbReference type="GO" id="GO:0005840">
    <property type="term" value="C:ribosome"/>
    <property type="evidence" value="ECO:0007669"/>
    <property type="project" value="UniProtKB-KW"/>
</dbReference>
<dbReference type="GO" id="GO:1990904">
    <property type="term" value="C:ribonucleoprotein complex"/>
    <property type="evidence" value="ECO:0007669"/>
    <property type="project" value="UniProtKB-KW"/>
</dbReference>
<dbReference type="PANTHER" id="PTHR10746">
    <property type="entry name" value="50S RIBOSOMAL PROTEIN L4"/>
    <property type="match status" value="1"/>
</dbReference>
<dbReference type="RefSeq" id="WP_321395434.1">
    <property type="nucleotide sequence ID" value="NZ_CP139487.1"/>
</dbReference>
<keyword evidence="2 5" id="KW-0689">Ribosomal protein</keyword>
<evidence type="ECO:0000256" key="1">
    <source>
        <dbReference type="ARBA" id="ARBA00010528"/>
    </source>
</evidence>
<feature type="compositionally biased region" description="Polar residues" evidence="6">
    <location>
        <begin position="70"/>
        <end position="81"/>
    </location>
</feature>
<dbReference type="InterPro" id="IPR023574">
    <property type="entry name" value="Ribosomal_uL4_dom_sf"/>
</dbReference>
<evidence type="ECO:0000256" key="5">
    <source>
        <dbReference type="HAMAP-Rule" id="MF_01328"/>
    </source>
</evidence>
<keyword evidence="8" id="KW-1185">Reference proteome</keyword>
<name>A0AAX4HPR3_9BACT</name>
<evidence type="ECO:0000256" key="2">
    <source>
        <dbReference type="ARBA" id="ARBA00022980"/>
    </source>
</evidence>
<dbReference type="Gene3D" id="3.40.1370.10">
    <property type="match status" value="1"/>
</dbReference>
<dbReference type="Proteomes" id="UP001324634">
    <property type="component" value="Chromosome"/>
</dbReference>
<keyword evidence="5" id="KW-0694">RNA-binding</keyword>
<feature type="region of interest" description="Disordered" evidence="6">
    <location>
        <begin position="49"/>
        <end position="95"/>
    </location>
</feature>
<dbReference type="NCBIfam" id="TIGR03953">
    <property type="entry name" value="rplD_bact"/>
    <property type="match status" value="1"/>
</dbReference>
<comment type="subunit">
    <text evidence="5">Part of the 50S ribosomal subunit.</text>
</comment>
<reference evidence="7 8" key="1">
    <citation type="submission" date="2023-11" db="EMBL/GenBank/DDBJ databases">
        <title>Peredibacter starrii A3.12.</title>
        <authorList>
            <person name="Mitchell R.J."/>
        </authorList>
    </citation>
    <scope>NUCLEOTIDE SEQUENCE [LARGE SCALE GENOMIC DNA]</scope>
    <source>
        <strain evidence="7 8">A3.12</strain>
    </source>
</reference>
<keyword evidence="5" id="KW-0699">rRNA-binding</keyword>
<dbReference type="GO" id="GO:0003735">
    <property type="term" value="F:structural constituent of ribosome"/>
    <property type="evidence" value="ECO:0007669"/>
    <property type="project" value="InterPro"/>
</dbReference>
<dbReference type="AlphaFoldDB" id="A0AAX4HPR3"/>
<dbReference type="EMBL" id="CP139487">
    <property type="protein sequence ID" value="WPU65254.1"/>
    <property type="molecule type" value="Genomic_DNA"/>
</dbReference>